<name>A0ABT7RM53_9NOCA</name>
<dbReference type="RefSeq" id="WP_289378791.1">
    <property type="nucleotide sequence ID" value="NZ_JAUBOF010000027.1"/>
</dbReference>
<dbReference type="Proteomes" id="UP001233164">
    <property type="component" value="Unassembled WGS sequence"/>
</dbReference>
<evidence type="ECO:0000256" key="1">
    <source>
        <dbReference type="SAM" id="MobiDB-lite"/>
    </source>
</evidence>
<sequence length="146" mass="16112">MTNLERLRLGLQNLVAQPNAMPPGRRRTGTGSGYWTASSTPHSSGTATLSRTESVTFHLTNQAPRRFTMAVRVLLKDNEIIIADAIGWHIDEVQTLHIRRGTGQGNSAAFHPRHWVGVSFVERTTPPPSTDSKSEVPLVYQSRRAA</sequence>
<organism evidence="2 3">
    <name type="scientific">Rhodococcus indonesiensis</name>
    <dbReference type="NCBI Taxonomy" id="3055869"/>
    <lineage>
        <taxon>Bacteria</taxon>
        <taxon>Bacillati</taxon>
        <taxon>Actinomycetota</taxon>
        <taxon>Actinomycetes</taxon>
        <taxon>Mycobacteriales</taxon>
        <taxon>Nocardiaceae</taxon>
        <taxon>Rhodococcus</taxon>
    </lineage>
</organism>
<accession>A0ABT7RM53</accession>
<evidence type="ECO:0000313" key="2">
    <source>
        <dbReference type="EMBL" id="MDM7488723.1"/>
    </source>
</evidence>
<feature type="compositionally biased region" description="Polar residues" evidence="1">
    <location>
        <begin position="33"/>
        <end position="49"/>
    </location>
</feature>
<proteinExistence type="predicted"/>
<feature type="region of interest" description="Disordered" evidence="1">
    <location>
        <begin position="17"/>
        <end position="49"/>
    </location>
</feature>
<feature type="region of interest" description="Disordered" evidence="1">
    <location>
        <begin position="122"/>
        <end position="146"/>
    </location>
</feature>
<keyword evidence="3" id="KW-1185">Reference proteome</keyword>
<gene>
    <name evidence="2" type="ORF">QT969_10510</name>
</gene>
<comment type="caution">
    <text evidence="2">The sequence shown here is derived from an EMBL/GenBank/DDBJ whole genome shotgun (WGS) entry which is preliminary data.</text>
</comment>
<protein>
    <submittedName>
        <fullName evidence="2">Uncharacterized protein</fullName>
    </submittedName>
</protein>
<evidence type="ECO:0000313" key="3">
    <source>
        <dbReference type="Proteomes" id="UP001233164"/>
    </source>
</evidence>
<reference evidence="2 3" key="1">
    <citation type="submission" date="2023-06" db="EMBL/GenBank/DDBJ databases">
        <title>Rhodococcus indonesiensis sp. nov a new member of the Rhodococcus ruber lineage isolated from a sediment of neutral hot spring.</title>
        <authorList>
            <person name="Kusuma A.B."/>
            <person name="Fenylestari G."/>
            <person name="Ammar F."/>
            <person name="Nouioui I."/>
            <person name="Goodfellow M."/>
        </authorList>
    </citation>
    <scope>NUCLEOTIDE SEQUENCE [LARGE SCALE GENOMIC DNA]</scope>
    <source>
        <strain evidence="2 3">CSLK01-03</strain>
    </source>
</reference>
<dbReference type="EMBL" id="JAUBOF010000027">
    <property type="protein sequence ID" value="MDM7488723.1"/>
    <property type="molecule type" value="Genomic_DNA"/>
</dbReference>